<keyword evidence="3" id="KW-1185">Reference proteome</keyword>
<keyword evidence="1" id="KW-1133">Transmembrane helix</keyword>
<reference evidence="3" key="1">
    <citation type="submission" date="2023-07" db="EMBL/GenBank/DDBJ databases">
        <title>Novel species isolated from saline lakes on Tibetan Plateau.</title>
        <authorList>
            <person name="Lu H."/>
        </authorList>
    </citation>
    <scope>NUCLEOTIDE SEQUENCE [LARGE SCALE GENOMIC DNA]</scope>
    <source>
        <strain evidence="3">CAK8W</strain>
    </source>
</reference>
<gene>
    <name evidence="2" type="ORF">LB452_11870</name>
</gene>
<accession>A0ABS7XMB6</accession>
<dbReference type="Proteomes" id="UP001199314">
    <property type="component" value="Unassembled WGS sequence"/>
</dbReference>
<evidence type="ECO:0000313" key="3">
    <source>
        <dbReference type="Proteomes" id="UP001199314"/>
    </source>
</evidence>
<feature type="transmembrane region" description="Helical" evidence="1">
    <location>
        <begin position="42"/>
        <end position="61"/>
    </location>
</feature>
<dbReference type="EMBL" id="JAIQZE010000014">
    <property type="protein sequence ID" value="MBZ9779619.1"/>
    <property type="molecule type" value="Genomic_DNA"/>
</dbReference>
<keyword evidence="1" id="KW-0472">Membrane</keyword>
<organism evidence="2 3">
    <name type="scientific">Psychroflexus longus</name>
    <dbReference type="NCBI Taxonomy" id="2873596"/>
    <lineage>
        <taxon>Bacteria</taxon>
        <taxon>Pseudomonadati</taxon>
        <taxon>Bacteroidota</taxon>
        <taxon>Flavobacteriia</taxon>
        <taxon>Flavobacteriales</taxon>
        <taxon>Flavobacteriaceae</taxon>
        <taxon>Psychroflexus</taxon>
    </lineage>
</organism>
<keyword evidence="1" id="KW-0812">Transmembrane</keyword>
<evidence type="ECO:0000313" key="2">
    <source>
        <dbReference type="EMBL" id="MBZ9779619.1"/>
    </source>
</evidence>
<name>A0ABS7XMB6_9FLAO</name>
<sequence length="77" mass="9130">MDFFLPYWAYKLILYTLVGIFFSVLAYILINKKLKLTEKLFLIILCAMLPFFGPLISIYYVKDFELIDLLKLNNKTP</sequence>
<feature type="transmembrane region" description="Helical" evidence="1">
    <location>
        <begin position="12"/>
        <end position="30"/>
    </location>
</feature>
<proteinExistence type="predicted"/>
<evidence type="ECO:0000256" key="1">
    <source>
        <dbReference type="SAM" id="Phobius"/>
    </source>
</evidence>
<comment type="caution">
    <text evidence="2">The sequence shown here is derived from an EMBL/GenBank/DDBJ whole genome shotgun (WGS) entry which is preliminary data.</text>
</comment>
<protein>
    <submittedName>
        <fullName evidence="2">Uncharacterized protein</fullName>
    </submittedName>
</protein>
<dbReference type="RefSeq" id="WP_224461957.1">
    <property type="nucleotide sequence ID" value="NZ_JAIQZE010000014.1"/>
</dbReference>